<protein>
    <recommendedName>
        <fullName evidence="3">DUF2515 domain-containing protein</fullName>
    </recommendedName>
</protein>
<dbReference type="EMBL" id="CP002869">
    <property type="protein sequence ID" value="AEI42262.1"/>
    <property type="molecule type" value="Genomic_DNA"/>
</dbReference>
<evidence type="ECO:0000313" key="2">
    <source>
        <dbReference type="Proteomes" id="UP000006620"/>
    </source>
</evidence>
<dbReference type="Proteomes" id="UP000006620">
    <property type="component" value="Chromosome"/>
</dbReference>
<dbReference type="RefSeq" id="WP_013917419.1">
    <property type="nucleotide sequence ID" value="NC_015690.1"/>
</dbReference>
<evidence type="ECO:0000313" key="1">
    <source>
        <dbReference type="EMBL" id="AEI42262.1"/>
    </source>
</evidence>
<reference evidence="2" key="1">
    <citation type="submission" date="2011-06" db="EMBL/GenBank/DDBJ databases">
        <title>Complete genome sequence of Paenibacillus mucilaginosus KNP414.</title>
        <authorList>
            <person name="Wang J."/>
            <person name="Hu S."/>
            <person name="Hu X."/>
            <person name="Zhang B."/>
            <person name="Dong D."/>
            <person name="Zhang S."/>
            <person name="Zhao K."/>
            <person name="Wu D."/>
        </authorList>
    </citation>
    <scope>NUCLEOTIDE SEQUENCE [LARGE SCALE GENOMIC DNA]</scope>
    <source>
        <strain evidence="2">KNP414</strain>
    </source>
</reference>
<dbReference type="AlphaFoldDB" id="F8FHF4"/>
<accession>F8FHF4</accession>
<sequence>MTAGNHRWNGKDLLKKLVEWPGEAVVWMKAKLHTEDYEKHMLHTSRPLEVDAASVETLRRRLQTPAAAIGASAGPADRTLVERIRRETDRLNLNNVTRTEAYRRMYSRHPELHWALLAHMVSRNGGWCMTDLQGELLPYLLSEEQRRNVFAFLERANALIFGDAYPQLLLYEESLRQRRPLFHLLPHLGVSRFMRGVWEQFWQERSPIMLTIGLIVNEQHYIEDRVVRHPHFRRTVLDTLFFHTQSVLQLNQVVFPYQEGRLIRLGGLILEDFSSRKERIEVGKKLYGILFGLPSVHQGILRFASGKPHTGSRADFWPHLFSARRLSPPVPRGELKERLDGCRLRPGALPLYSPPLEAAWNDQPVAPPEPGDWFRSPEVLDFFRTIEPPASFEMTQAYGAGLGRIELAVLAGDLLE</sequence>
<name>F8FHF4_PAEMK</name>
<gene>
    <name evidence="1" type="ordered locus">KNP414_03723</name>
</gene>
<reference evidence="1 2" key="2">
    <citation type="journal article" date="2013" name="Genome Announc.">
        <title>Genome Sequence of Growth-Improving Paenibacillus mucilaginosus Strain KNP414.</title>
        <authorList>
            <person name="Lu J.J."/>
            <person name="Wang J.F."/>
            <person name="Hu X.F."/>
        </authorList>
    </citation>
    <scope>NUCLEOTIDE SEQUENCE [LARGE SCALE GENOMIC DNA]</scope>
    <source>
        <strain evidence="1 2">KNP414</strain>
    </source>
</reference>
<dbReference type="HOGENOM" id="CLU_032297_0_0_9"/>
<dbReference type="PATRIC" id="fig|1036673.3.peg.3413"/>
<organism evidence="1 2">
    <name type="scientific">Paenibacillus mucilaginosus (strain KNP414)</name>
    <dbReference type="NCBI Taxonomy" id="1036673"/>
    <lineage>
        <taxon>Bacteria</taxon>
        <taxon>Bacillati</taxon>
        <taxon>Bacillota</taxon>
        <taxon>Bacilli</taxon>
        <taxon>Bacillales</taxon>
        <taxon>Paenibacillaceae</taxon>
        <taxon>Paenibacillus</taxon>
    </lineage>
</organism>
<dbReference type="InterPro" id="IPR019658">
    <property type="entry name" value="DUF2515"/>
</dbReference>
<dbReference type="Pfam" id="PF10720">
    <property type="entry name" value="DUF2515"/>
    <property type="match status" value="1"/>
</dbReference>
<proteinExistence type="predicted"/>
<dbReference type="KEGG" id="pms:KNP414_03723"/>
<evidence type="ECO:0008006" key="3">
    <source>
        <dbReference type="Google" id="ProtNLM"/>
    </source>
</evidence>